<accession>A0A5P1FD60</accession>
<evidence type="ECO:0000313" key="3">
    <source>
        <dbReference type="Proteomes" id="UP000243459"/>
    </source>
</evidence>
<gene>
    <name evidence="2" type="ORF">A4U43_C03F26240</name>
</gene>
<keyword evidence="1" id="KW-0812">Transmembrane</keyword>
<dbReference type="Gramene" id="ONK76308">
    <property type="protein sequence ID" value="ONK76308"/>
    <property type="gene ID" value="A4U43_C03F26240"/>
</dbReference>
<dbReference type="EMBL" id="CM007383">
    <property type="protein sequence ID" value="ONK76308.1"/>
    <property type="molecule type" value="Genomic_DNA"/>
</dbReference>
<sequence>MIIRYLMLGKLPPNGLGQVEIGTPAHSPRCKEPVPLDQEDLDDEEKVDYEAYTNTYLAEPNDVGFEGDVGSSPYMLADELGWKLGVKQLLYLSLLVTNLNQRLISAMILVLLILSILLI</sequence>
<keyword evidence="1" id="KW-1133">Transmembrane helix</keyword>
<proteinExistence type="predicted"/>
<evidence type="ECO:0000313" key="2">
    <source>
        <dbReference type="EMBL" id="ONK76308.1"/>
    </source>
</evidence>
<organism evidence="2 3">
    <name type="scientific">Asparagus officinalis</name>
    <name type="common">Garden asparagus</name>
    <dbReference type="NCBI Taxonomy" id="4686"/>
    <lineage>
        <taxon>Eukaryota</taxon>
        <taxon>Viridiplantae</taxon>
        <taxon>Streptophyta</taxon>
        <taxon>Embryophyta</taxon>
        <taxon>Tracheophyta</taxon>
        <taxon>Spermatophyta</taxon>
        <taxon>Magnoliopsida</taxon>
        <taxon>Liliopsida</taxon>
        <taxon>Asparagales</taxon>
        <taxon>Asparagaceae</taxon>
        <taxon>Asparagoideae</taxon>
        <taxon>Asparagus</taxon>
    </lineage>
</organism>
<reference evidence="3" key="1">
    <citation type="journal article" date="2017" name="Nat. Commun.">
        <title>The asparagus genome sheds light on the origin and evolution of a young Y chromosome.</title>
        <authorList>
            <person name="Harkess A."/>
            <person name="Zhou J."/>
            <person name="Xu C."/>
            <person name="Bowers J.E."/>
            <person name="Van der Hulst R."/>
            <person name="Ayyampalayam S."/>
            <person name="Mercati F."/>
            <person name="Riccardi P."/>
            <person name="McKain M.R."/>
            <person name="Kakrana A."/>
            <person name="Tang H."/>
            <person name="Ray J."/>
            <person name="Groenendijk J."/>
            <person name="Arikit S."/>
            <person name="Mathioni S.M."/>
            <person name="Nakano M."/>
            <person name="Shan H."/>
            <person name="Telgmann-Rauber A."/>
            <person name="Kanno A."/>
            <person name="Yue Z."/>
            <person name="Chen H."/>
            <person name="Li W."/>
            <person name="Chen Y."/>
            <person name="Xu X."/>
            <person name="Zhang Y."/>
            <person name="Luo S."/>
            <person name="Chen H."/>
            <person name="Gao J."/>
            <person name="Mao Z."/>
            <person name="Pires J.C."/>
            <person name="Luo M."/>
            <person name="Kudrna D."/>
            <person name="Wing R.A."/>
            <person name="Meyers B.C."/>
            <person name="Yi K."/>
            <person name="Kong H."/>
            <person name="Lavrijsen P."/>
            <person name="Sunseri F."/>
            <person name="Falavigna A."/>
            <person name="Ye Y."/>
            <person name="Leebens-Mack J.H."/>
            <person name="Chen G."/>
        </authorList>
    </citation>
    <scope>NUCLEOTIDE SEQUENCE [LARGE SCALE GENOMIC DNA]</scope>
    <source>
        <strain evidence="3">cv. DH0086</strain>
    </source>
</reference>
<keyword evidence="1" id="KW-0472">Membrane</keyword>
<feature type="transmembrane region" description="Helical" evidence="1">
    <location>
        <begin position="99"/>
        <end position="118"/>
    </location>
</feature>
<protein>
    <submittedName>
        <fullName evidence="2">Uncharacterized protein</fullName>
    </submittedName>
</protein>
<dbReference type="Proteomes" id="UP000243459">
    <property type="component" value="Chromosome 3"/>
</dbReference>
<keyword evidence="3" id="KW-1185">Reference proteome</keyword>
<evidence type="ECO:0000256" key="1">
    <source>
        <dbReference type="SAM" id="Phobius"/>
    </source>
</evidence>
<dbReference type="AlphaFoldDB" id="A0A5P1FD60"/>
<name>A0A5P1FD60_ASPOF</name>